<dbReference type="SUPFAM" id="SSF47576">
    <property type="entry name" value="Calponin-homology domain, CH-domain"/>
    <property type="match status" value="1"/>
</dbReference>
<dbReference type="InterPro" id="IPR036872">
    <property type="entry name" value="CH_dom_sf"/>
</dbReference>
<sequence length="154" mass="17055">MAGAAASIGMMDGAYFVGRNDILSWINTTLQLNLSKIEEVIMTMELVASGAVQCQLMDATHPGVVPMHRVNFDATSEYDMIQNYKLLQEVFTKLRIQKVKSGKERSSKGSNRSKTLQANNVCTHASVDGLKQVKEFSCPKGENLEEEIKVLNDK</sequence>
<dbReference type="EMBL" id="NMUH01005560">
    <property type="protein sequence ID" value="MQM13096.1"/>
    <property type="molecule type" value="Genomic_DNA"/>
</dbReference>
<dbReference type="Gene3D" id="1.10.418.10">
    <property type="entry name" value="Calponin-like domain"/>
    <property type="match status" value="1"/>
</dbReference>
<dbReference type="InterPro" id="IPR027328">
    <property type="entry name" value="MAPRE"/>
</dbReference>
<reference evidence="2" key="1">
    <citation type="submission" date="2017-07" db="EMBL/GenBank/DDBJ databases">
        <title>Taro Niue Genome Assembly and Annotation.</title>
        <authorList>
            <person name="Atibalentja N."/>
            <person name="Keating K."/>
            <person name="Fields C.J."/>
        </authorList>
    </citation>
    <scope>NUCLEOTIDE SEQUENCE</scope>
    <source>
        <strain evidence="2">Niue_2</strain>
        <tissue evidence="2">Leaf</tissue>
    </source>
</reference>
<protein>
    <recommendedName>
        <fullName evidence="1">Calponin-homology (CH) domain-containing protein</fullName>
    </recommendedName>
</protein>
<dbReference type="Proteomes" id="UP000652761">
    <property type="component" value="Unassembled WGS sequence"/>
</dbReference>
<proteinExistence type="predicted"/>
<feature type="non-terminal residue" evidence="2">
    <location>
        <position position="154"/>
    </location>
</feature>
<feature type="domain" description="Calponin-homology (CH)" evidence="1">
    <location>
        <begin position="16"/>
        <end position="131"/>
    </location>
</feature>
<accession>A0A843WYD2</accession>
<evidence type="ECO:0000259" key="1">
    <source>
        <dbReference type="PROSITE" id="PS50021"/>
    </source>
</evidence>
<dbReference type="GO" id="GO:0008017">
    <property type="term" value="F:microtubule binding"/>
    <property type="evidence" value="ECO:0007669"/>
    <property type="project" value="InterPro"/>
</dbReference>
<gene>
    <name evidence="2" type="ORF">Taro_046018</name>
</gene>
<dbReference type="PANTHER" id="PTHR10623">
    <property type="entry name" value="MICROTUBULE-ASSOCIATED PROTEIN RP/EB FAMILY MEMBER"/>
    <property type="match status" value="1"/>
</dbReference>
<dbReference type="OrthoDB" id="779060at2759"/>
<keyword evidence="3" id="KW-1185">Reference proteome</keyword>
<name>A0A843WYD2_COLES</name>
<comment type="caution">
    <text evidence="2">The sequence shown here is derived from an EMBL/GenBank/DDBJ whole genome shotgun (WGS) entry which is preliminary data.</text>
</comment>
<evidence type="ECO:0000313" key="3">
    <source>
        <dbReference type="Proteomes" id="UP000652761"/>
    </source>
</evidence>
<evidence type="ECO:0000313" key="2">
    <source>
        <dbReference type="EMBL" id="MQM13096.1"/>
    </source>
</evidence>
<dbReference type="Pfam" id="PF00307">
    <property type="entry name" value="CH"/>
    <property type="match status" value="1"/>
</dbReference>
<dbReference type="PROSITE" id="PS50021">
    <property type="entry name" value="CH"/>
    <property type="match status" value="1"/>
</dbReference>
<dbReference type="InterPro" id="IPR001715">
    <property type="entry name" value="CH_dom"/>
</dbReference>
<organism evidence="2 3">
    <name type="scientific">Colocasia esculenta</name>
    <name type="common">Wild taro</name>
    <name type="synonym">Arum esculentum</name>
    <dbReference type="NCBI Taxonomy" id="4460"/>
    <lineage>
        <taxon>Eukaryota</taxon>
        <taxon>Viridiplantae</taxon>
        <taxon>Streptophyta</taxon>
        <taxon>Embryophyta</taxon>
        <taxon>Tracheophyta</taxon>
        <taxon>Spermatophyta</taxon>
        <taxon>Magnoliopsida</taxon>
        <taxon>Liliopsida</taxon>
        <taxon>Araceae</taxon>
        <taxon>Aroideae</taxon>
        <taxon>Colocasieae</taxon>
        <taxon>Colocasia</taxon>
    </lineage>
</organism>
<dbReference type="AlphaFoldDB" id="A0A843WYD2"/>